<keyword evidence="3" id="KW-1185">Reference proteome</keyword>
<evidence type="ECO:0000313" key="3">
    <source>
        <dbReference type="Proteomes" id="UP000694410"/>
    </source>
</evidence>
<dbReference type="Proteomes" id="UP000694410">
    <property type="component" value="Unplaced"/>
</dbReference>
<sequence length="64" mass="7688">MKKTTVVQSPDWANLLQDIILQVFQYLPLLDRAHASQVCRSWNQVYVRNLERKYVLQQVQYTCF</sequence>
<proteinExistence type="predicted"/>
<dbReference type="Pfam" id="PF12937">
    <property type="entry name" value="F-box-like"/>
    <property type="match status" value="1"/>
</dbReference>
<dbReference type="InterPro" id="IPR036047">
    <property type="entry name" value="F-box-like_dom_sf"/>
</dbReference>
<reference evidence="2" key="2">
    <citation type="submission" date="2025-09" db="UniProtKB">
        <authorList>
            <consortium name="Ensembl"/>
        </authorList>
    </citation>
    <scope>IDENTIFICATION</scope>
</reference>
<dbReference type="SMART" id="SM00256">
    <property type="entry name" value="FBOX"/>
    <property type="match status" value="1"/>
</dbReference>
<dbReference type="AlphaFoldDB" id="A0A8C0U0D7"/>
<evidence type="ECO:0000259" key="1">
    <source>
        <dbReference type="SMART" id="SM00256"/>
    </source>
</evidence>
<dbReference type="SUPFAM" id="SSF81383">
    <property type="entry name" value="F-box domain"/>
    <property type="match status" value="1"/>
</dbReference>
<reference evidence="2" key="1">
    <citation type="submission" date="2025-08" db="UniProtKB">
        <authorList>
            <consortium name="Ensembl"/>
        </authorList>
    </citation>
    <scope>IDENTIFICATION</scope>
</reference>
<organism evidence="2 3">
    <name type="scientific">Cyanistes caeruleus</name>
    <name type="common">Eurasian blue tit</name>
    <name type="synonym">Parus caeruleus</name>
    <dbReference type="NCBI Taxonomy" id="156563"/>
    <lineage>
        <taxon>Eukaryota</taxon>
        <taxon>Metazoa</taxon>
        <taxon>Chordata</taxon>
        <taxon>Craniata</taxon>
        <taxon>Vertebrata</taxon>
        <taxon>Euteleostomi</taxon>
        <taxon>Archelosauria</taxon>
        <taxon>Archosauria</taxon>
        <taxon>Dinosauria</taxon>
        <taxon>Saurischia</taxon>
        <taxon>Theropoda</taxon>
        <taxon>Coelurosauria</taxon>
        <taxon>Aves</taxon>
        <taxon>Neognathae</taxon>
        <taxon>Neoaves</taxon>
        <taxon>Telluraves</taxon>
        <taxon>Australaves</taxon>
        <taxon>Passeriformes</taxon>
        <taxon>Paridae</taxon>
        <taxon>Cyanistes</taxon>
    </lineage>
</organism>
<accession>A0A8C0U0D7</accession>
<dbReference type="Gene3D" id="1.20.1280.50">
    <property type="match status" value="1"/>
</dbReference>
<dbReference type="InterPro" id="IPR001810">
    <property type="entry name" value="F-box_dom"/>
</dbReference>
<name>A0A8C0U0D7_CYACU</name>
<feature type="domain" description="F-box" evidence="1">
    <location>
        <begin position="15"/>
        <end position="54"/>
    </location>
</feature>
<dbReference type="FunFam" id="1.20.1280.50:FF:000005">
    <property type="entry name" value="F-box/LRR-repeat protein 3 isoform X1"/>
    <property type="match status" value="1"/>
</dbReference>
<protein>
    <recommendedName>
        <fullName evidence="1">F-box domain-containing protein</fullName>
    </recommendedName>
</protein>
<evidence type="ECO:0000313" key="2">
    <source>
        <dbReference type="Ensembl" id="ENSCCEP00000000616.1"/>
    </source>
</evidence>
<dbReference type="Ensembl" id="ENSCCET00000001090.1">
    <property type="protein sequence ID" value="ENSCCEP00000000616.1"/>
    <property type="gene ID" value="ENSCCEG00000000783.1"/>
</dbReference>